<dbReference type="SUPFAM" id="SSF52540">
    <property type="entry name" value="P-loop containing nucleoside triphosphate hydrolases"/>
    <property type="match status" value="1"/>
</dbReference>
<dbReference type="Proteomes" id="UP001523262">
    <property type="component" value="Unassembled WGS sequence"/>
</dbReference>
<evidence type="ECO:0000313" key="1">
    <source>
        <dbReference type="EMBL" id="MCM2532145.1"/>
    </source>
</evidence>
<gene>
    <name evidence="1" type="ORF">NDK43_06755</name>
</gene>
<keyword evidence="2" id="KW-1185">Reference proteome</keyword>
<proteinExistence type="predicted"/>
<sequence>MIILRNAKQKESNKLNEHGIKHVFFAAQIFVNVELSADVRVNEALAGMVKKLTGRYYNNAAYEIKCVQKMDFSINIIIEEAKNGTDLVSMFDLFISFLRELTICQVVHNSMRFASYYKLNLYNSIPAIKLDDGTIYSESNNGEDMIKHGGLVFSFQKEKLLKIEIKNENNYQQSLDKIRGSSELIDRWLNEEELTNEELLWVYTNAIEFKALRTLMNERKRRDRKTAIFIHLAKCYNGPLSYQRVVGDGKFEYQFLSQAINNRLQPTMRIKDTETITKVEGRLKLKQHLIDYLESNKKEVWLLKADTGIGKSHTVAELARERVLFILPTKKLGRELKVKVENKHQNLKVVMIDPVDDKEIPDCSEKEEMFRARQKGLGKQASDYRNKAIEKCDNEEIKTKHEKYKQALSTKQAFFIITHKRFADGFLEAINPPEVDSIIIDEDPVNEMLTDETYSTEVLLYELNQLIATITAKGFGVNAELNEVEEEIVSKVKKFMELVQSSRLELTPNSYKPFFQLNSNKLAAIIMKNPMIKNNLFAALESDCLISHRNKKNELETTCTSSLLTAFRHKKIMIMSATLNKKVHMPLFLRHVNINTNWIEIPPIETKGKVILFADRSTSKTALKNTDLGEVIKEIIKPFNYEALITNKNRKYLFEDNKVHKQIHFGNCAGYDELNGKNIVVVGTPSLPPWKLALLTYQIFGKLPRSTYYNTKRETIDFDFKMQKMEESGYQFAINTFTHPEDYNARVVHLWQTSSDIEQAVGRARLIDNDCTVYVFSRIPVKQCKIKKYLEIA</sequence>
<comment type="caution">
    <text evidence="1">The sequence shown here is derived from an EMBL/GenBank/DDBJ whole genome shotgun (WGS) entry which is preliminary data.</text>
</comment>
<name>A0ABT0W7U9_9BACI</name>
<organism evidence="1 2">
    <name type="scientific">Neobacillus pocheonensis</name>
    <dbReference type="NCBI Taxonomy" id="363869"/>
    <lineage>
        <taxon>Bacteria</taxon>
        <taxon>Bacillati</taxon>
        <taxon>Bacillota</taxon>
        <taxon>Bacilli</taxon>
        <taxon>Bacillales</taxon>
        <taxon>Bacillaceae</taxon>
        <taxon>Neobacillus</taxon>
    </lineage>
</organism>
<reference evidence="1 2" key="1">
    <citation type="submission" date="2022-06" db="EMBL/GenBank/DDBJ databases">
        <authorList>
            <person name="Jeon C.O."/>
        </authorList>
    </citation>
    <scope>NUCLEOTIDE SEQUENCE [LARGE SCALE GENOMIC DNA]</scope>
    <source>
        <strain evidence="1 2">KCTC 13943</strain>
    </source>
</reference>
<evidence type="ECO:0008006" key="3">
    <source>
        <dbReference type="Google" id="ProtNLM"/>
    </source>
</evidence>
<dbReference type="EMBL" id="JAMQCR010000001">
    <property type="protein sequence ID" value="MCM2532145.1"/>
    <property type="molecule type" value="Genomic_DNA"/>
</dbReference>
<dbReference type="InterPro" id="IPR027417">
    <property type="entry name" value="P-loop_NTPase"/>
</dbReference>
<accession>A0ABT0W7U9</accession>
<protein>
    <recommendedName>
        <fullName evidence="3">Helicase ATP-binding domain-containing protein</fullName>
    </recommendedName>
</protein>
<evidence type="ECO:0000313" key="2">
    <source>
        <dbReference type="Proteomes" id="UP001523262"/>
    </source>
</evidence>